<reference evidence="2 3" key="1">
    <citation type="submission" date="2018-11" db="EMBL/GenBank/DDBJ databases">
        <authorList>
            <consortium name="Pathogen Informatics"/>
        </authorList>
    </citation>
    <scope>NUCLEOTIDE SEQUENCE [LARGE SCALE GENOMIC DNA]</scope>
</reference>
<reference evidence="4" key="2">
    <citation type="submission" date="2019-09" db="UniProtKB">
        <authorList>
            <consortium name="WormBaseParasite"/>
        </authorList>
    </citation>
    <scope>IDENTIFICATION</scope>
</reference>
<feature type="compositionally biased region" description="Polar residues" evidence="1">
    <location>
        <begin position="119"/>
        <end position="129"/>
    </location>
</feature>
<feature type="compositionally biased region" description="Polar residues" evidence="1">
    <location>
        <begin position="20"/>
        <end position="33"/>
    </location>
</feature>
<feature type="compositionally biased region" description="Low complexity" evidence="1">
    <location>
        <begin position="1"/>
        <end position="15"/>
    </location>
</feature>
<dbReference type="Proteomes" id="UP000050761">
    <property type="component" value="Unassembled WGS sequence"/>
</dbReference>
<accession>A0A3P7YFF7</accession>
<proteinExistence type="predicted"/>
<dbReference type="AlphaFoldDB" id="A0A183FBF2"/>
<organism evidence="3 4">
    <name type="scientific">Heligmosomoides polygyrus</name>
    <name type="common">Parasitic roundworm</name>
    <dbReference type="NCBI Taxonomy" id="6339"/>
    <lineage>
        <taxon>Eukaryota</taxon>
        <taxon>Metazoa</taxon>
        <taxon>Ecdysozoa</taxon>
        <taxon>Nematoda</taxon>
        <taxon>Chromadorea</taxon>
        <taxon>Rhabditida</taxon>
        <taxon>Rhabditina</taxon>
        <taxon>Rhabditomorpha</taxon>
        <taxon>Strongyloidea</taxon>
        <taxon>Heligmosomidae</taxon>
        <taxon>Heligmosomoides</taxon>
    </lineage>
</organism>
<evidence type="ECO:0000313" key="3">
    <source>
        <dbReference type="Proteomes" id="UP000050761"/>
    </source>
</evidence>
<feature type="compositionally biased region" description="Low complexity" evidence="1">
    <location>
        <begin position="97"/>
        <end position="107"/>
    </location>
</feature>
<evidence type="ECO:0000256" key="1">
    <source>
        <dbReference type="SAM" id="MobiDB-lite"/>
    </source>
</evidence>
<sequence>MTTTSPTDDTTPPTDEAMEINTNDTIQEPQATDDTQEIAQDVPAPTAIEATLQRIEIKVDEISTQLTRIKAYERYVDRKRKLAANETTTKSKKLKTTDAATADPTIKGAKPQHVKDSGPSKQSSSTEQGPSKKAAVPSKNCAFCNESHYSTACRTYSTLTQREERARALHKCIRCLKDATHIATACPSTAACYYCKTAGRVTDMFKHHTTFCEHQFRM</sequence>
<dbReference type="OrthoDB" id="5907439at2759"/>
<evidence type="ECO:0000313" key="4">
    <source>
        <dbReference type="WBParaSite" id="HPBE_0000349401-mRNA-1"/>
    </source>
</evidence>
<dbReference type="WBParaSite" id="HPBE_0000349401-mRNA-1">
    <property type="protein sequence ID" value="HPBE_0000349401-mRNA-1"/>
    <property type="gene ID" value="HPBE_0000349401"/>
</dbReference>
<feature type="region of interest" description="Disordered" evidence="1">
    <location>
        <begin position="1"/>
        <end position="43"/>
    </location>
</feature>
<dbReference type="EMBL" id="UZAH01009583">
    <property type="protein sequence ID" value="VDO35895.1"/>
    <property type="molecule type" value="Genomic_DNA"/>
</dbReference>
<keyword evidence="3" id="KW-1185">Reference proteome</keyword>
<accession>A0A183FBF2</accession>
<feature type="region of interest" description="Disordered" evidence="1">
    <location>
        <begin position="86"/>
        <end position="135"/>
    </location>
</feature>
<protein>
    <submittedName>
        <fullName evidence="4">CCHC-type domain-containing protein</fullName>
    </submittedName>
</protein>
<name>A0A183FBF2_HELPZ</name>
<gene>
    <name evidence="2" type="ORF">HPBE_LOCUS3495</name>
</gene>
<evidence type="ECO:0000313" key="2">
    <source>
        <dbReference type="EMBL" id="VDO35895.1"/>
    </source>
</evidence>